<evidence type="ECO:0000313" key="4">
    <source>
        <dbReference type="Proteomes" id="UP001445076"/>
    </source>
</evidence>
<comment type="caution">
    <text evidence="3">The sequence shown here is derived from an EMBL/GenBank/DDBJ whole genome shotgun (WGS) entry which is preliminary data.</text>
</comment>
<dbReference type="EMBL" id="JARKIK010000006">
    <property type="protein sequence ID" value="KAK8751326.1"/>
    <property type="molecule type" value="Genomic_DNA"/>
</dbReference>
<evidence type="ECO:0000313" key="3">
    <source>
        <dbReference type="EMBL" id="KAK8751326.1"/>
    </source>
</evidence>
<sequence length="249" mass="29358">MTNMDTFYPLWSFSDLPDELLLRILSCDCITVFDLCRAAATCSRLNNIVETQNLWRLKLMHHWPKVWDQLPYKKKVTDWHDEVKQLMCFDRQVQKLVSSLSSRLYQNLRLASNVHLTSPVYNEVDALVLSTNYAPYYVLNALRKIVENGSQHPREPVQLEPQEQRQPVQPRPNWQRVLPASKSSHSVIRFENMTEKYYALKVMSHVRQGICIREWEEFMARQPSQQSLEMGALLVAKWFQPHTDINIKQ</sequence>
<dbReference type="AlphaFoldDB" id="A0AAW0YIL9"/>
<dbReference type="SUPFAM" id="SSF81383">
    <property type="entry name" value="F-box domain"/>
    <property type="match status" value="1"/>
</dbReference>
<evidence type="ECO:0000259" key="2">
    <source>
        <dbReference type="Pfam" id="PF12937"/>
    </source>
</evidence>
<proteinExistence type="predicted"/>
<name>A0AAW0YIL9_CHEQU</name>
<feature type="compositionally biased region" description="Low complexity" evidence="1">
    <location>
        <begin position="158"/>
        <end position="171"/>
    </location>
</feature>
<reference evidence="3 4" key="1">
    <citation type="journal article" date="2024" name="BMC Genomics">
        <title>Genome assembly of redclaw crayfish (Cherax quadricarinatus) provides insights into its immune adaptation and hypoxia tolerance.</title>
        <authorList>
            <person name="Liu Z."/>
            <person name="Zheng J."/>
            <person name="Li H."/>
            <person name="Fang K."/>
            <person name="Wang S."/>
            <person name="He J."/>
            <person name="Zhou D."/>
            <person name="Weng S."/>
            <person name="Chi M."/>
            <person name="Gu Z."/>
            <person name="He J."/>
            <person name="Li F."/>
            <person name="Wang M."/>
        </authorList>
    </citation>
    <scope>NUCLEOTIDE SEQUENCE [LARGE SCALE GENOMIC DNA]</scope>
    <source>
        <strain evidence="3">ZL_2023a</strain>
    </source>
</reference>
<feature type="non-terminal residue" evidence="3">
    <location>
        <position position="249"/>
    </location>
</feature>
<dbReference type="Pfam" id="PF12937">
    <property type="entry name" value="F-box-like"/>
    <property type="match status" value="1"/>
</dbReference>
<dbReference type="InterPro" id="IPR001810">
    <property type="entry name" value="F-box_dom"/>
</dbReference>
<dbReference type="InterPro" id="IPR036047">
    <property type="entry name" value="F-box-like_dom_sf"/>
</dbReference>
<gene>
    <name evidence="3" type="ORF">OTU49_014086</name>
</gene>
<feature type="domain" description="F-box" evidence="2">
    <location>
        <begin position="13"/>
        <end position="56"/>
    </location>
</feature>
<feature type="region of interest" description="Disordered" evidence="1">
    <location>
        <begin position="152"/>
        <end position="171"/>
    </location>
</feature>
<accession>A0AAW0YIL9</accession>
<dbReference type="Gene3D" id="1.20.1280.50">
    <property type="match status" value="1"/>
</dbReference>
<organism evidence="3 4">
    <name type="scientific">Cherax quadricarinatus</name>
    <name type="common">Australian red claw crayfish</name>
    <dbReference type="NCBI Taxonomy" id="27406"/>
    <lineage>
        <taxon>Eukaryota</taxon>
        <taxon>Metazoa</taxon>
        <taxon>Ecdysozoa</taxon>
        <taxon>Arthropoda</taxon>
        <taxon>Crustacea</taxon>
        <taxon>Multicrustacea</taxon>
        <taxon>Malacostraca</taxon>
        <taxon>Eumalacostraca</taxon>
        <taxon>Eucarida</taxon>
        <taxon>Decapoda</taxon>
        <taxon>Pleocyemata</taxon>
        <taxon>Astacidea</taxon>
        <taxon>Parastacoidea</taxon>
        <taxon>Parastacidae</taxon>
        <taxon>Cherax</taxon>
    </lineage>
</organism>
<dbReference type="Proteomes" id="UP001445076">
    <property type="component" value="Unassembled WGS sequence"/>
</dbReference>
<keyword evidence="4" id="KW-1185">Reference proteome</keyword>
<protein>
    <recommendedName>
        <fullName evidence="2">F-box domain-containing protein</fullName>
    </recommendedName>
</protein>
<evidence type="ECO:0000256" key="1">
    <source>
        <dbReference type="SAM" id="MobiDB-lite"/>
    </source>
</evidence>